<gene>
    <name evidence="1" type="ORF">RI543_004864</name>
</gene>
<dbReference type="EMBL" id="JAWIZZ010000064">
    <property type="protein sequence ID" value="KAK5773809.1"/>
    <property type="molecule type" value="Genomic_DNA"/>
</dbReference>
<sequence length="96" mass="11088">MSMNYQSMHSIVWTSANTSTNPAYLFPTKSKQYNNIRQDTMDANVNYNHFTSSDEEEYNDDDEEDMVVDLNSGSLEPVPLQGWNLLSEITQKMKKL</sequence>
<dbReference type="AlphaFoldDB" id="A0AAN7VYQ8"/>
<organism evidence="1 2">
    <name type="scientific">Arxiozyma heterogenica</name>
    <dbReference type="NCBI Taxonomy" id="278026"/>
    <lineage>
        <taxon>Eukaryota</taxon>
        <taxon>Fungi</taxon>
        <taxon>Dikarya</taxon>
        <taxon>Ascomycota</taxon>
        <taxon>Saccharomycotina</taxon>
        <taxon>Saccharomycetes</taxon>
        <taxon>Saccharomycetales</taxon>
        <taxon>Saccharomycetaceae</taxon>
        <taxon>Arxiozyma</taxon>
    </lineage>
</organism>
<accession>A0AAN7VYQ8</accession>
<keyword evidence="2" id="KW-1185">Reference proteome</keyword>
<evidence type="ECO:0000313" key="1">
    <source>
        <dbReference type="EMBL" id="KAK5773809.1"/>
    </source>
</evidence>
<reference evidence="2" key="1">
    <citation type="submission" date="2023-07" db="EMBL/GenBank/DDBJ databases">
        <title>A draft genome of Kazachstania heterogenica Y-27499.</title>
        <authorList>
            <person name="Donic C."/>
            <person name="Kralova J.S."/>
            <person name="Fidel L."/>
            <person name="Ben-Dor S."/>
            <person name="Jung S."/>
        </authorList>
    </citation>
    <scope>NUCLEOTIDE SEQUENCE [LARGE SCALE GENOMIC DNA]</scope>
    <source>
        <strain evidence="2">Y27499</strain>
    </source>
</reference>
<dbReference type="Proteomes" id="UP001306508">
    <property type="component" value="Unassembled WGS sequence"/>
</dbReference>
<protein>
    <submittedName>
        <fullName evidence="1">Uncharacterized protein</fullName>
    </submittedName>
</protein>
<proteinExistence type="predicted"/>
<name>A0AAN7VYQ8_9SACH</name>
<comment type="caution">
    <text evidence="1">The sequence shown here is derived from an EMBL/GenBank/DDBJ whole genome shotgun (WGS) entry which is preliminary data.</text>
</comment>
<evidence type="ECO:0000313" key="2">
    <source>
        <dbReference type="Proteomes" id="UP001306508"/>
    </source>
</evidence>